<protein>
    <submittedName>
        <fullName evidence="1">DcaP family trimeric outer membrane transporter</fullName>
    </submittedName>
</protein>
<evidence type="ECO:0000313" key="2">
    <source>
        <dbReference type="Proteomes" id="UP001467690"/>
    </source>
</evidence>
<reference evidence="1 2" key="1">
    <citation type="submission" date="2024-06" db="EMBL/GenBank/DDBJ databases">
        <authorList>
            <person name="Chen R.Y."/>
        </authorList>
    </citation>
    <scope>NUCLEOTIDE SEQUENCE [LARGE SCALE GENOMIC DNA]</scope>
    <source>
        <strain evidence="1 2">D2</strain>
    </source>
</reference>
<keyword evidence="2" id="KW-1185">Reference proteome</keyword>
<proteinExistence type="predicted"/>
<name>A0ABV1RI81_9ALTE</name>
<organism evidence="1 2">
    <name type="scientific">Catenovulum sediminis</name>
    <dbReference type="NCBI Taxonomy" id="1740262"/>
    <lineage>
        <taxon>Bacteria</taxon>
        <taxon>Pseudomonadati</taxon>
        <taxon>Pseudomonadota</taxon>
        <taxon>Gammaproteobacteria</taxon>
        <taxon>Alteromonadales</taxon>
        <taxon>Alteromonadaceae</taxon>
        <taxon>Catenovulum</taxon>
    </lineage>
</organism>
<dbReference type="Pfam" id="PF19577">
    <property type="entry name" value="DcaP"/>
    <property type="match status" value="1"/>
</dbReference>
<sequence>MKNIVSFVILAGLSLTTAQVQSKNTDKQALSVISTEFSFGGMIKFDAIHDLGVKTGDRIHYTAIPLNGDAADGHTRFHAKQSKFNAKATTSTNKGKITSFVEVDFFGDGTNSAAGSEVISNSVKLRLRHAHISWNGWLFGQAWSNFTDYKSYPETLDFANDTGQSLIRQAQIRYTTKADNFVYAIALENPESDFVDGDNAVRKNSYDRSPDVTFSAKYLDKFGHLSFQSVVRDIGMHDGQMSDNSFALGVSTSGKVKVSALDMVKFNVGYGEGIGRYLQEGANSAAFISNQKVNLQTSYGGYFSYQRRFSDNWRSNISFGYLKIDWDKQLLTASNESLKKVFTSMHTNLIYQPVSQLKLGIEYSRASRKVVNDERGDVERLQFSAAFTF</sequence>
<dbReference type="EMBL" id="JBELOE010000217">
    <property type="protein sequence ID" value="MER2492647.1"/>
    <property type="molecule type" value="Genomic_DNA"/>
</dbReference>
<evidence type="ECO:0000313" key="1">
    <source>
        <dbReference type="EMBL" id="MER2492647.1"/>
    </source>
</evidence>
<comment type="caution">
    <text evidence="1">The sequence shown here is derived from an EMBL/GenBank/DDBJ whole genome shotgun (WGS) entry which is preliminary data.</text>
</comment>
<dbReference type="InterPro" id="IPR045748">
    <property type="entry name" value="DcaP"/>
</dbReference>
<gene>
    <name evidence="1" type="ORF">ABS311_12245</name>
</gene>
<dbReference type="SUPFAM" id="SSF56935">
    <property type="entry name" value="Porins"/>
    <property type="match status" value="1"/>
</dbReference>
<dbReference type="Proteomes" id="UP001467690">
    <property type="component" value="Unassembled WGS sequence"/>
</dbReference>
<dbReference type="RefSeq" id="WP_350402103.1">
    <property type="nucleotide sequence ID" value="NZ_JBELOE010000217.1"/>
</dbReference>
<accession>A0ABV1RI81</accession>